<accession>A0A6U1J281</accession>
<dbReference type="AlphaFoldDB" id="A0A6U1J281"/>
<reference evidence="3" key="1">
    <citation type="submission" date="2021-01" db="EMBL/GenBank/DDBJ databases">
        <authorList>
            <person name="Corre E."/>
            <person name="Pelletier E."/>
            <person name="Niang G."/>
            <person name="Scheremetjew M."/>
            <person name="Finn R."/>
            <person name="Kale V."/>
            <person name="Holt S."/>
            <person name="Cochrane G."/>
            <person name="Meng A."/>
            <person name="Brown T."/>
            <person name="Cohen L."/>
        </authorList>
    </citation>
    <scope>NUCLEOTIDE SEQUENCE</scope>
    <source>
        <strain evidence="3">PLY429</strain>
    </source>
</reference>
<protein>
    <submittedName>
        <fullName evidence="3">Uncharacterized protein</fullName>
    </submittedName>
</protein>
<keyword evidence="1" id="KW-0472">Membrane</keyword>
<dbReference type="EMBL" id="HBGG01028760">
    <property type="protein sequence ID" value="CAD9212638.1"/>
    <property type="molecule type" value="Transcribed_RNA"/>
</dbReference>
<feature type="transmembrane region" description="Helical" evidence="1">
    <location>
        <begin position="91"/>
        <end position="111"/>
    </location>
</feature>
<sequence>MEQQAAVLSKVRGEPFEYVSRPPSLLERLSAPEQAAMVDFLDSPLGGKVSSERAKSAMSQLRERYGHKPCSWEEWCTEQLQGERLGATRSLSYGTLGALAVALLAISTALLSQTLRDR</sequence>
<evidence type="ECO:0000256" key="1">
    <source>
        <dbReference type="SAM" id="Phobius"/>
    </source>
</evidence>
<dbReference type="EMBL" id="HBGG01028757">
    <property type="protein sequence ID" value="CAD9212637.1"/>
    <property type="molecule type" value="Transcribed_RNA"/>
</dbReference>
<gene>
    <name evidence="2" type="ORF">TCHU04912_LOCUS14876</name>
    <name evidence="3" type="ORF">TCHU04912_LOCUS14877</name>
</gene>
<proteinExistence type="predicted"/>
<name>A0A6U1J281_9CHLO</name>
<evidence type="ECO:0000313" key="3">
    <source>
        <dbReference type="EMBL" id="CAD9212638.1"/>
    </source>
</evidence>
<evidence type="ECO:0000313" key="2">
    <source>
        <dbReference type="EMBL" id="CAD9212637.1"/>
    </source>
</evidence>
<organism evidence="3">
    <name type="scientific">Tetraselmis chuii</name>
    <dbReference type="NCBI Taxonomy" id="63592"/>
    <lineage>
        <taxon>Eukaryota</taxon>
        <taxon>Viridiplantae</taxon>
        <taxon>Chlorophyta</taxon>
        <taxon>core chlorophytes</taxon>
        <taxon>Chlorodendrophyceae</taxon>
        <taxon>Chlorodendrales</taxon>
        <taxon>Chlorodendraceae</taxon>
        <taxon>Tetraselmis</taxon>
    </lineage>
</organism>
<keyword evidence="1" id="KW-1133">Transmembrane helix</keyword>
<keyword evidence="1" id="KW-0812">Transmembrane</keyword>